<dbReference type="EMBL" id="VSSQ01047469">
    <property type="protein sequence ID" value="MPN01464.1"/>
    <property type="molecule type" value="Genomic_DNA"/>
</dbReference>
<comment type="caution">
    <text evidence="2">The sequence shown here is derived from an EMBL/GenBank/DDBJ whole genome shotgun (WGS) entry which is preliminary data.</text>
</comment>
<feature type="region of interest" description="Disordered" evidence="1">
    <location>
        <begin position="1"/>
        <end position="25"/>
    </location>
</feature>
<proteinExistence type="predicted"/>
<reference evidence="2" key="1">
    <citation type="submission" date="2019-08" db="EMBL/GenBank/DDBJ databases">
        <authorList>
            <person name="Kucharzyk K."/>
            <person name="Murdoch R.W."/>
            <person name="Higgins S."/>
            <person name="Loffler F."/>
        </authorList>
    </citation>
    <scope>NUCLEOTIDE SEQUENCE</scope>
</reference>
<organism evidence="2">
    <name type="scientific">bioreactor metagenome</name>
    <dbReference type="NCBI Taxonomy" id="1076179"/>
    <lineage>
        <taxon>unclassified sequences</taxon>
        <taxon>metagenomes</taxon>
        <taxon>ecological metagenomes</taxon>
    </lineage>
</organism>
<protein>
    <submittedName>
        <fullName evidence="2">Uncharacterized protein</fullName>
    </submittedName>
</protein>
<sequence>MAQHISALGTQPLIGDDPHNARHNNRCQPFRAVDHTHIRAGKIQGVNHVRTQGYQPASPDEILQKRHEL</sequence>
<accession>A0A645ELA8</accession>
<evidence type="ECO:0000256" key="1">
    <source>
        <dbReference type="SAM" id="MobiDB-lite"/>
    </source>
</evidence>
<gene>
    <name evidence="2" type="ORF">SDC9_148673</name>
</gene>
<dbReference type="AlphaFoldDB" id="A0A645ELA8"/>
<feature type="region of interest" description="Disordered" evidence="1">
    <location>
        <begin position="46"/>
        <end position="69"/>
    </location>
</feature>
<name>A0A645ELA8_9ZZZZ</name>
<evidence type="ECO:0000313" key="2">
    <source>
        <dbReference type="EMBL" id="MPN01464.1"/>
    </source>
</evidence>